<dbReference type="EMBL" id="ARYL01000004">
    <property type="protein sequence ID" value="KDA03742.1"/>
    <property type="molecule type" value="Genomic_DNA"/>
</dbReference>
<dbReference type="SUPFAM" id="SSF55785">
    <property type="entry name" value="PYP-like sensor domain (PAS domain)"/>
    <property type="match status" value="2"/>
</dbReference>
<dbReference type="InterPro" id="IPR004358">
    <property type="entry name" value="Sig_transdc_His_kin-like_C"/>
</dbReference>
<evidence type="ECO:0000256" key="3">
    <source>
        <dbReference type="ARBA" id="ARBA00022553"/>
    </source>
</evidence>
<comment type="catalytic activity">
    <reaction evidence="1">
        <text>ATP + protein L-histidine = ADP + protein N-phospho-L-histidine.</text>
        <dbReference type="EC" id="2.7.13.3"/>
    </reaction>
</comment>
<dbReference type="InterPro" id="IPR003594">
    <property type="entry name" value="HATPase_dom"/>
</dbReference>
<proteinExistence type="predicted"/>
<evidence type="ECO:0000259" key="7">
    <source>
        <dbReference type="PROSITE" id="PS50109"/>
    </source>
</evidence>
<dbReference type="PATRIC" id="fig|1280953.3.peg.941"/>
<keyword evidence="6" id="KW-1133">Transmembrane helix</keyword>
<dbReference type="PROSITE" id="PS50109">
    <property type="entry name" value="HIS_KIN"/>
    <property type="match status" value="1"/>
</dbReference>
<evidence type="ECO:0000259" key="8">
    <source>
        <dbReference type="PROSITE" id="PS50113"/>
    </source>
</evidence>
<dbReference type="InterPro" id="IPR000014">
    <property type="entry name" value="PAS"/>
</dbReference>
<evidence type="ECO:0000256" key="4">
    <source>
        <dbReference type="ARBA" id="ARBA00022679"/>
    </source>
</evidence>
<keyword evidence="5" id="KW-0418">Kinase</keyword>
<dbReference type="PROSITE" id="PS50113">
    <property type="entry name" value="PAC"/>
    <property type="match status" value="1"/>
</dbReference>
<keyword evidence="10" id="KW-1185">Reference proteome</keyword>
<evidence type="ECO:0000256" key="1">
    <source>
        <dbReference type="ARBA" id="ARBA00000085"/>
    </source>
</evidence>
<dbReference type="SUPFAM" id="SSF55874">
    <property type="entry name" value="ATPase domain of HSP90 chaperone/DNA topoisomerase II/histidine kinase"/>
    <property type="match status" value="1"/>
</dbReference>
<dbReference type="InterPro" id="IPR005467">
    <property type="entry name" value="His_kinase_dom"/>
</dbReference>
<dbReference type="Gene3D" id="3.30.565.10">
    <property type="entry name" value="Histidine kinase-like ATPase, C-terminal domain"/>
    <property type="match status" value="1"/>
</dbReference>
<dbReference type="SMART" id="SM00388">
    <property type="entry name" value="HisKA"/>
    <property type="match status" value="1"/>
</dbReference>
<dbReference type="InterPro" id="IPR036097">
    <property type="entry name" value="HisK_dim/P_sf"/>
</dbReference>
<keyword evidence="6" id="KW-0812">Transmembrane</keyword>
<evidence type="ECO:0000313" key="10">
    <source>
        <dbReference type="Proteomes" id="UP000024942"/>
    </source>
</evidence>
<dbReference type="CDD" id="cd00130">
    <property type="entry name" value="PAS"/>
    <property type="match status" value="1"/>
</dbReference>
<reference evidence="9 10" key="1">
    <citation type="journal article" date="2014" name="Antonie Van Leeuwenhoek">
        <title>Hyphomonas beringensis sp. nov. and Hyphomonas chukchiensis sp. nov., isolated from surface seawater of the Bering Sea and Chukchi Sea.</title>
        <authorList>
            <person name="Li C."/>
            <person name="Lai Q."/>
            <person name="Li G."/>
            <person name="Dong C."/>
            <person name="Wang J."/>
            <person name="Liao Y."/>
            <person name="Shao Z."/>
        </authorList>
    </citation>
    <scope>NUCLEOTIDE SEQUENCE [LARGE SCALE GENOMIC DNA]</scope>
    <source>
        <strain evidence="9 10">SCH89</strain>
    </source>
</reference>
<accession>A0A059GA65</accession>
<dbReference type="Gene3D" id="3.30.450.20">
    <property type="entry name" value="PAS domain"/>
    <property type="match status" value="2"/>
</dbReference>
<comment type="caution">
    <text evidence="9">The sequence shown here is derived from an EMBL/GenBank/DDBJ whole genome shotgun (WGS) entry which is preliminary data.</text>
</comment>
<dbReference type="RefSeq" id="WP_051624525.1">
    <property type="nucleotide sequence ID" value="NZ_ARYL01000004.1"/>
</dbReference>
<evidence type="ECO:0000256" key="2">
    <source>
        <dbReference type="ARBA" id="ARBA00012438"/>
    </source>
</evidence>
<dbReference type="SUPFAM" id="SSF47384">
    <property type="entry name" value="Homodimeric domain of signal transducing histidine kinase"/>
    <property type="match status" value="1"/>
</dbReference>
<evidence type="ECO:0000256" key="5">
    <source>
        <dbReference type="ARBA" id="ARBA00022777"/>
    </source>
</evidence>
<dbReference type="PANTHER" id="PTHR43047">
    <property type="entry name" value="TWO-COMPONENT HISTIDINE PROTEIN KINASE"/>
    <property type="match status" value="1"/>
</dbReference>
<feature type="transmembrane region" description="Helical" evidence="6">
    <location>
        <begin position="27"/>
        <end position="45"/>
    </location>
</feature>
<dbReference type="PRINTS" id="PR00344">
    <property type="entry name" value="BCTRLSENSOR"/>
</dbReference>
<sequence>MADQIVSFDGMTVADKASARASVRLKWTILAIIVLMASALGLKAWEERQSADAALLSGLHAQAAATAARMEGRAETAEIAIRLVAESGASRSAIATATPGVDAVLSLKDAQQSPAGSRLEVAAQTAASLLEQGQRFSVSSQGDIVLVSSPEEGGAMLALAPGGTWLPAAGAGRRVTLVSGNTSVGSGDPALESATLTLKPGEARLTSAPDFNRLATACVPLDGSPAAVCESVLHPLFTLDDLVRLLIFALLLAAPVLAIVGLMNRLSREDAVTLIEETREDEADRIMGLVMRGARAGYWEWAPGSSAVFLSDGASDLFGMDGSGLIDVQALLQQVHPEHQARMIDTFEKARDIGWIQTQFLSHSEPPLWIEMRGSMTDDPTGKAAIFGGIVLDITERKQSEDRVKAAERRLRTAIEGFNGPFALWDHRKRLLYWNRAFALDFGLQDTLRPGISYDTIMIARTGAIRAEKQSSEDARTLLVELQTDRWLKLVERPTSDGGLITVGIDVTENVHNEEALKRQKQSMRKAVLDLERSEGRAGELARRYSEEKAKAEHAAHTKSAFLANMSHELRTPLNAINGFSEILAHELYGPLGDQRYKGYAHDILTSGQHLLDMINDILDMAKIEAGKMTINPQPIDPVDPVDAAVRMIRRKAEDKGIQIVLDAQPGLPDLDADHRAIRQMVLNLLSNAIKFTDSGGTITVTVEQRGADIQIGVTDTGIGIPIEDLPRLAKPFEQVSGTRDRNYEGTGLGLALTKSFAEMHGGHMSLSSIEGEGTTVSILLPISGASERVAEEEAREVA</sequence>
<dbReference type="STRING" id="1280953.HOC_04657"/>
<dbReference type="InterPro" id="IPR036890">
    <property type="entry name" value="HATPase_C_sf"/>
</dbReference>
<dbReference type="Proteomes" id="UP000024942">
    <property type="component" value="Unassembled WGS sequence"/>
</dbReference>
<gene>
    <name evidence="9" type="ORF">HOC_04657</name>
</gene>
<feature type="transmembrane region" description="Helical" evidence="6">
    <location>
        <begin position="242"/>
        <end position="263"/>
    </location>
</feature>
<dbReference type="InterPro" id="IPR035965">
    <property type="entry name" value="PAS-like_dom_sf"/>
</dbReference>
<dbReference type="EC" id="2.7.13.3" evidence="2"/>
<evidence type="ECO:0000313" key="9">
    <source>
        <dbReference type="EMBL" id="KDA03742.1"/>
    </source>
</evidence>
<protein>
    <recommendedName>
        <fullName evidence="2">histidine kinase</fullName>
        <ecNumber evidence="2">2.7.13.3</ecNumber>
    </recommendedName>
</protein>
<dbReference type="Gene3D" id="1.10.287.130">
    <property type="match status" value="1"/>
</dbReference>
<name>A0A059GA65_9PROT</name>
<keyword evidence="6" id="KW-0472">Membrane</keyword>
<dbReference type="Pfam" id="PF02518">
    <property type="entry name" value="HATPase_c"/>
    <property type="match status" value="1"/>
</dbReference>
<dbReference type="FunFam" id="3.30.565.10:FF:000006">
    <property type="entry name" value="Sensor histidine kinase WalK"/>
    <property type="match status" value="1"/>
</dbReference>
<dbReference type="InterPro" id="IPR000700">
    <property type="entry name" value="PAS-assoc_C"/>
</dbReference>
<dbReference type="InterPro" id="IPR003661">
    <property type="entry name" value="HisK_dim/P_dom"/>
</dbReference>
<dbReference type="SMART" id="SM00387">
    <property type="entry name" value="HATPase_c"/>
    <property type="match status" value="1"/>
</dbReference>
<dbReference type="CDD" id="cd00082">
    <property type="entry name" value="HisKA"/>
    <property type="match status" value="1"/>
</dbReference>
<dbReference type="eggNOG" id="COG2205">
    <property type="taxonomic scope" value="Bacteria"/>
</dbReference>
<dbReference type="OrthoDB" id="9774458at2"/>
<dbReference type="Gene3D" id="2.10.70.100">
    <property type="match status" value="1"/>
</dbReference>
<dbReference type="GO" id="GO:0000155">
    <property type="term" value="F:phosphorelay sensor kinase activity"/>
    <property type="evidence" value="ECO:0007669"/>
    <property type="project" value="InterPro"/>
</dbReference>
<dbReference type="GO" id="GO:0005886">
    <property type="term" value="C:plasma membrane"/>
    <property type="evidence" value="ECO:0007669"/>
    <property type="project" value="TreeGrafter"/>
</dbReference>
<dbReference type="PANTHER" id="PTHR43047:SF72">
    <property type="entry name" value="OSMOSENSING HISTIDINE PROTEIN KINASE SLN1"/>
    <property type="match status" value="1"/>
</dbReference>
<organism evidence="9 10">
    <name type="scientific">Hyphomonas oceanitis SCH89</name>
    <dbReference type="NCBI Taxonomy" id="1280953"/>
    <lineage>
        <taxon>Bacteria</taxon>
        <taxon>Pseudomonadati</taxon>
        <taxon>Pseudomonadota</taxon>
        <taxon>Alphaproteobacteria</taxon>
        <taxon>Hyphomonadales</taxon>
        <taxon>Hyphomonadaceae</taxon>
        <taxon>Hyphomonas</taxon>
    </lineage>
</organism>
<dbReference type="Pfam" id="PF00512">
    <property type="entry name" value="HisKA"/>
    <property type="match status" value="1"/>
</dbReference>
<dbReference type="GO" id="GO:0009927">
    <property type="term" value="F:histidine phosphotransfer kinase activity"/>
    <property type="evidence" value="ECO:0007669"/>
    <property type="project" value="TreeGrafter"/>
</dbReference>
<keyword evidence="4" id="KW-0808">Transferase</keyword>
<dbReference type="SMART" id="SM00091">
    <property type="entry name" value="PAS"/>
    <property type="match status" value="2"/>
</dbReference>
<keyword evidence="3" id="KW-0597">Phosphoprotein</keyword>
<feature type="domain" description="Histidine kinase" evidence="7">
    <location>
        <begin position="565"/>
        <end position="785"/>
    </location>
</feature>
<dbReference type="AlphaFoldDB" id="A0A059GA65"/>
<dbReference type="CDD" id="cd16922">
    <property type="entry name" value="HATPase_EvgS-ArcB-TorS-like"/>
    <property type="match status" value="1"/>
</dbReference>
<evidence type="ECO:0000256" key="6">
    <source>
        <dbReference type="SAM" id="Phobius"/>
    </source>
</evidence>
<feature type="domain" description="PAC" evidence="8">
    <location>
        <begin position="354"/>
        <end position="406"/>
    </location>
</feature>